<evidence type="ECO:0000256" key="1">
    <source>
        <dbReference type="SAM" id="Phobius"/>
    </source>
</evidence>
<reference evidence="2" key="1">
    <citation type="submission" date="2015-07" db="EMBL/GenBank/DDBJ databases">
        <title>MeaNS - Measles Nucleotide Surveillance Program.</title>
        <authorList>
            <person name="Tran T."/>
            <person name="Druce J."/>
        </authorList>
    </citation>
    <scope>NUCLEOTIDE SEQUENCE</scope>
    <source>
        <strain evidence="2">UCB-OBI-ISO-001</strain>
        <tissue evidence="2">Gonad</tissue>
    </source>
</reference>
<dbReference type="EMBL" id="KQ421685">
    <property type="protein sequence ID" value="KOF76783.1"/>
    <property type="molecule type" value="Genomic_DNA"/>
</dbReference>
<keyword evidence="1" id="KW-1133">Transmembrane helix</keyword>
<keyword evidence="1" id="KW-0812">Transmembrane</keyword>
<feature type="transmembrane region" description="Helical" evidence="1">
    <location>
        <begin position="104"/>
        <end position="127"/>
    </location>
</feature>
<sequence length="177" mass="19808">MSSGDNGNHSSERQPLHKEIHEDSDFAADLNAHNGAMSVDVTSLIDQHTPSGSGPEDMRAFSIEPVFMNTTDNPYRETTVSVPHMVRRVPSAEMLPRPWKHLQWVLIASCISFVFFFPTAIVAYHYVQKTLKHQSKGLYGLMQRDGKLAVWFVYISFVVGIVLWIIIGAVVSCKDGC</sequence>
<organism evidence="2">
    <name type="scientific">Octopus bimaculoides</name>
    <name type="common">California two-spotted octopus</name>
    <dbReference type="NCBI Taxonomy" id="37653"/>
    <lineage>
        <taxon>Eukaryota</taxon>
        <taxon>Metazoa</taxon>
        <taxon>Spiralia</taxon>
        <taxon>Lophotrochozoa</taxon>
        <taxon>Mollusca</taxon>
        <taxon>Cephalopoda</taxon>
        <taxon>Coleoidea</taxon>
        <taxon>Octopodiformes</taxon>
        <taxon>Octopoda</taxon>
        <taxon>Incirrata</taxon>
        <taxon>Octopodidae</taxon>
        <taxon>Octopus</taxon>
    </lineage>
</organism>
<protein>
    <submittedName>
        <fullName evidence="2">Uncharacterized protein</fullName>
    </submittedName>
</protein>
<feature type="transmembrane region" description="Helical" evidence="1">
    <location>
        <begin position="148"/>
        <end position="171"/>
    </location>
</feature>
<name>A0A0L8GIJ5_OCTBM</name>
<accession>A0A0L8GIJ5</accession>
<gene>
    <name evidence="2" type="ORF">OCBIM_22032924mg</name>
</gene>
<keyword evidence="1" id="KW-0472">Membrane</keyword>
<proteinExistence type="predicted"/>
<dbReference type="AlphaFoldDB" id="A0A0L8GIJ5"/>
<evidence type="ECO:0000313" key="2">
    <source>
        <dbReference type="EMBL" id="KOF76783.1"/>
    </source>
</evidence>